<dbReference type="RefSeq" id="WP_344044314.1">
    <property type="nucleotide sequence ID" value="NZ_BAAAPB010000001.1"/>
</dbReference>
<keyword evidence="1" id="KW-0812">Transmembrane</keyword>
<protein>
    <recommendedName>
        <fullName evidence="4">DoxX family membrane protein</fullName>
    </recommendedName>
</protein>
<evidence type="ECO:0000313" key="3">
    <source>
        <dbReference type="Proteomes" id="UP001500571"/>
    </source>
</evidence>
<name>A0ABN2QU05_9ACTN</name>
<feature type="transmembrane region" description="Helical" evidence="1">
    <location>
        <begin position="90"/>
        <end position="109"/>
    </location>
</feature>
<organism evidence="2 3">
    <name type="scientific">Nocardioides panacihumi</name>
    <dbReference type="NCBI Taxonomy" id="400774"/>
    <lineage>
        <taxon>Bacteria</taxon>
        <taxon>Bacillati</taxon>
        <taxon>Actinomycetota</taxon>
        <taxon>Actinomycetes</taxon>
        <taxon>Propionibacteriales</taxon>
        <taxon>Nocardioidaceae</taxon>
        <taxon>Nocardioides</taxon>
    </lineage>
</organism>
<gene>
    <name evidence="2" type="ORF">GCM10009798_16890</name>
</gene>
<feature type="transmembrane region" description="Helical" evidence="1">
    <location>
        <begin position="21"/>
        <end position="42"/>
    </location>
</feature>
<reference evidence="2 3" key="1">
    <citation type="journal article" date="2019" name="Int. J. Syst. Evol. Microbiol.">
        <title>The Global Catalogue of Microorganisms (GCM) 10K type strain sequencing project: providing services to taxonomists for standard genome sequencing and annotation.</title>
        <authorList>
            <consortium name="The Broad Institute Genomics Platform"/>
            <consortium name="The Broad Institute Genome Sequencing Center for Infectious Disease"/>
            <person name="Wu L."/>
            <person name="Ma J."/>
        </authorList>
    </citation>
    <scope>NUCLEOTIDE SEQUENCE [LARGE SCALE GENOMIC DNA]</scope>
    <source>
        <strain evidence="2 3">JCM 15309</strain>
    </source>
</reference>
<keyword evidence="1" id="KW-0472">Membrane</keyword>
<sequence>MTAHQTSPSTRLAVEQAAQLVDEWAPTVSRLLLGLVLGWFGYHELVHPTLWTGYVPVVSGATLPVLLVLAHGWILLLLAVALVAGIMVRAAAGVAALLLLQIVISLTMSNGLSDLVLRDVGVLGLAVCLSASSRQRLLLRR</sequence>
<accession>A0ABN2QU05</accession>
<feature type="transmembrane region" description="Helical" evidence="1">
    <location>
        <begin position="62"/>
        <end position="83"/>
    </location>
</feature>
<evidence type="ECO:0000313" key="2">
    <source>
        <dbReference type="EMBL" id="GAA1957982.1"/>
    </source>
</evidence>
<evidence type="ECO:0008006" key="4">
    <source>
        <dbReference type="Google" id="ProtNLM"/>
    </source>
</evidence>
<proteinExistence type="predicted"/>
<dbReference type="EMBL" id="BAAAPB010000001">
    <property type="protein sequence ID" value="GAA1957982.1"/>
    <property type="molecule type" value="Genomic_DNA"/>
</dbReference>
<comment type="caution">
    <text evidence="2">The sequence shown here is derived from an EMBL/GenBank/DDBJ whole genome shotgun (WGS) entry which is preliminary data.</text>
</comment>
<dbReference type="Proteomes" id="UP001500571">
    <property type="component" value="Unassembled WGS sequence"/>
</dbReference>
<evidence type="ECO:0000256" key="1">
    <source>
        <dbReference type="SAM" id="Phobius"/>
    </source>
</evidence>
<keyword evidence="3" id="KW-1185">Reference proteome</keyword>
<keyword evidence="1" id="KW-1133">Transmembrane helix</keyword>